<dbReference type="GO" id="GO:0005761">
    <property type="term" value="C:mitochondrial ribosome"/>
    <property type="evidence" value="ECO:0007669"/>
    <property type="project" value="InterPro"/>
</dbReference>
<dbReference type="AlphaFoldDB" id="A0A6J3KHU3"/>
<dbReference type="GO" id="GO:0032543">
    <property type="term" value="P:mitochondrial translation"/>
    <property type="evidence" value="ECO:0007669"/>
    <property type="project" value="TreeGrafter"/>
</dbReference>
<dbReference type="InterPro" id="IPR016576">
    <property type="entry name" value="Ribosomal_mL63"/>
</dbReference>
<protein>
    <submittedName>
        <fullName evidence="2">Ribosomal protein 63, mitochondrial</fullName>
    </submittedName>
</protein>
<accession>A0A6J3KHU3</accession>
<gene>
    <name evidence="2" type="primary">LOC117234988</name>
</gene>
<keyword evidence="2" id="KW-0689">Ribosomal protein</keyword>
<dbReference type="Proteomes" id="UP000504631">
    <property type="component" value="Unplaced"/>
</dbReference>
<dbReference type="KEGG" id="bvk:117234988"/>
<dbReference type="Pfam" id="PF14978">
    <property type="entry name" value="MRP-63"/>
    <property type="match status" value="1"/>
</dbReference>
<dbReference type="PANTHER" id="PTHR14520">
    <property type="entry name" value="MITOCHONDRIAL RIBOSOMAL PROTEIN 63"/>
    <property type="match status" value="1"/>
</dbReference>
<dbReference type="GeneID" id="117234988"/>
<dbReference type="PANTHER" id="PTHR14520:SF4">
    <property type="entry name" value="LARGE RIBOSOMAL SUBUNIT PROTEIN ML63"/>
    <property type="match status" value="1"/>
</dbReference>
<sequence length="107" mass="12892">MRITSILLYKVHNIPYRFRGKHGIRKKPTLRDIFQFKRDLEREEANMLILRHPYLTTEQSNGHMSHLKQEKIINLMTKFKEDANAKFNRKVTIMDRLGHLKVSESWD</sequence>
<organism evidence="1 2">
    <name type="scientific">Bombus vosnesenskii</name>
    <dbReference type="NCBI Taxonomy" id="207650"/>
    <lineage>
        <taxon>Eukaryota</taxon>
        <taxon>Metazoa</taxon>
        <taxon>Ecdysozoa</taxon>
        <taxon>Arthropoda</taxon>
        <taxon>Hexapoda</taxon>
        <taxon>Insecta</taxon>
        <taxon>Pterygota</taxon>
        <taxon>Neoptera</taxon>
        <taxon>Endopterygota</taxon>
        <taxon>Hymenoptera</taxon>
        <taxon>Apocrita</taxon>
        <taxon>Aculeata</taxon>
        <taxon>Apoidea</taxon>
        <taxon>Anthophila</taxon>
        <taxon>Apidae</taxon>
        <taxon>Bombus</taxon>
        <taxon>Pyrobombus</taxon>
    </lineage>
</organism>
<reference evidence="2" key="1">
    <citation type="submission" date="2025-08" db="UniProtKB">
        <authorList>
            <consortium name="RefSeq"/>
        </authorList>
    </citation>
    <scope>IDENTIFICATION</scope>
    <source>
        <tissue evidence="2">Muscle</tissue>
    </source>
</reference>
<evidence type="ECO:0000313" key="1">
    <source>
        <dbReference type="Proteomes" id="UP000504631"/>
    </source>
</evidence>
<evidence type="ECO:0000313" key="2">
    <source>
        <dbReference type="RefSeq" id="XP_033352485.1"/>
    </source>
</evidence>
<name>A0A6J3KHU3_9HYME</name>
<proteinExistence type="predicted"/>
<dbReference type="RefSeq" id="XP_033352485.1">
    <property type="nucleotide sequence ID" value="XM_033496594.1"/>
</dbReference>
<keyword evidence="2" id="KW-0687">Ribonucleoprotein</keyword>
<keyword evidence="1" id="KW-1185">Reference proteome</keyword>
<dbReference type="GO" id="GO:0003735">
    <property type="term" value="F:structural constituent of ribosome"/>
    <property type="evidence" value="ECO:0007669"/>
    <property type="project" value="TreeGrafter"/>
</dbReference>